<proteinExistence type="predicted"/>
<gene>
    <name evidence="1" type="ORF">SAMN04244579_02701</name>
</gene>
<dbReference type="STRING" id="170623.SAMN04244579_02701"/>
<dbReference type="Proteomes" id="UP000199005">
    <property type="component" value="Unassembled WGS sequence"/>
</dbReference>
<accession>A0A1H6VEI0</accession>
<dbReference type="EMBL" id="FNYO01000030">
    <property type="protein sequence ID" value="SEI98595.1"/>
    <property type="molecule type" value="Genomic_DNA"/>
</dbReference>
<name>A0A1H6VEI0_9GAMM</name>
<dbReference type="AlphaFoldDB" id="A0A1H6VEI0"/>
<reference evidence="1 2" key="1">
    <citation type="submission" date="2016-10" db="EMBL/GenBank/DDBJ databases">
        <authorList>
            <person name="de Groot N.N."/>
        </authorList>
    </citation>
    <scope>NUCLEOTIDE SEQUENCE [LARGE SCALE GENOMIC DNA]</scope>
    <source>
        <strain evidence="1 2">DSM 1041</strain>
    </source>
</reference>
<evidence type="ECO:0000313" key="2">
    <source>
        <dbReference type="Proteomes" id="UP000199005"/>
    </source>
</evidence>
<evidence type="ECO:0000313" key="1">
    <source>
        <dbReference type="EMBL" id="SEI98595.1"/>
    </source>
</evidence>
<sequence>MTDNTKQIGPSGSTGSWNLASLTAEKRAEIEAHKAECLERYRAAIELACSIYSQRRDKGNGWCMWAERELAARPELEQEARAKLNRLMKGQGSESSRSN</sequence>
<protein>
    <submittedName>
        <fullName evidence="1">Uncharacterized protein</fullName>
    </submittedName>
</protein>
<organism evidence="1 2">
    <name type="scientific">Azotobacter beijerinckii</name>
    <dbReference type="NCBI Taxonomy" id="170623"/>
    <lineage>
        <taxon>Bacteria</taxon>
        <taxon>Pseudomonadati</taxon>
        <taxon>Pseudomonadota</taxon>
        <taxon>Gammaproteobacteria</taxon>
        <taxon>Pseudomonadales</taxon>
        <taxon>Pseudomonadaceae</taxon>
        <taxon>Azotobacter</taxon>
    </lineage>
</organism>